<feature type="signal peptide" evidence="1">
    <location>
        <begin position="1"/>
        <end position="28"/>
    </location>
</feature>
<organism evidence="2 3">
    <name type="scientific">Kushneria sinocarnis</name>
    <dbReference type="NCBI Taxonomy" id="595502"/>
    <lineage>
        <taxon>Bacteria</taxon>
        <taxon>Pseudomonadati</taxon>
        <taxon>Pseudomonadota</taxon>
        <taxon>Gammaproteobacteria</taxon>
        <taxon>Oceanospirillales</taxon>
        <taxon>Halomonadaceae</taxon>
        <taxon>Kushneria</taxon>
    </lineage>
</organism>
<dbReference type="RefSeq" id="WP_121173513.1">
    <property type="nucleotide sequence ID" value="NZ_RBIN01000007.1"/>
</dbReference>
<keyword evidence="1" id="KW-0732">Signal</keyword>
<accession>A0A420WUT5</accession>
<dbReference type="Gene3D" id="2.60.40.1880">
    <property type="entry name" value="Invasion associated locus B (IalB) protein"/>
    <property type="match status" value="1"/>
</dbReference>
<keyword evidence="3" id="KW-1185">Reference proteome</keyword>
<protein>
    <submittedName>
        <fullName evidence="2">Invasion protein IalB</fullName>
    </submittedName>
</protein>
<dbReference type="AlphaFoldDB" id="A0A420WUT5"/>
<evidence type="ECO:0000256" key="1">
    <source>
        <dbReference type="SAM" id="SignalP"/>
    </source>
</evidence>
<evidence type="ECO:0000313" key="3">
    <source>
        <dbReference type="Proteomes" id="UP000281975"/>
    </source>
</evidence>
<sequence length="176" mass="18972">MLTHHGLKHWLTLLLTLLAVCWLPPAAAAQSPDGSDASTRQFQDWEVRCPNTEGAANRCTMTQLIDNPENDQPLMRVVVAHPPQVDGPVMVFLLPLGVRLAPGLQLSVDGSQGTPFPYQVCLDRGCRADLPLEPELLQQLRGGSTATLSMVGPNGQQRDLDISLMGFTAASRAIAP</sequence>
<dbReference type="Proteomes" id="UP000281975">
    <property type="component" value="Unassembled WGS sequence"/>
</dbReference>
<dbReference type="InterPro" id="IPR038696">
    <property type="entry name" value="IalB_sf"/>
</dbReference>
<dbReference type="OrthoDB" id="7057139at2"/>
<evidence type="ECO:0000313" key="2">
    <source>
        <dbReference type="EMBL" id="RKQ97182.1"/>
    </source>
</evidence>
<feature type="chain" id="PRO_5019306519" evidence="1">
    <location>
        <begin position="29"/>
        <end position="176"/>
    </location>
</feature>
<dbReference type="Pfam" id="PF06776">
    <property type="entry name" value="IalB"/>
    <property type="match status" value="1"/>
</dbReference>
<dbReference type="EMBL" id="RBIN01000007">
    <property type="protein sequence ID" value="RKQ97182.1"/>
    <property type="molecule type" value="Genomic_DNA"/>
</dbReference>
<proteinExistence type="predicted"/>
<dbReference type="InterPro" id="IPR010642">
    <property type="entry name" value="Invasion_prot_B"/>
</dbReference>
<reference evidence="2 3" key="1">
    <citation type="submission" date="2018-10" db="EMBL/GenBank/DDBJ databases">
        <title>Genomic Encyclopedia of Type Strains, Phase IV (KMG-IV): sequencing the most valuable type-strain genomes for metagenomic binning, comparative biology and taxonomic classification.</title>
        <authorList>
            <person name="Goeker M."/>
        </authorList>
    </citation>
    <scope>NUCLEOTIDE SEQUENCE [LARGE SCALE GENOMIC DNA]</scope>
    <source>
        <strain evidence="2 3">DSM 23229</strain>
    </source>
</reference>
<comment type="caution">
    <text evidence="2">The sequence shown here is derived from an EMBL/GenBank/DDBJ whole genome shotgun (WGS) entry which is preliminary data.</text>
</comment>
<name>A0A420WUT5_9GAMM</name>
<gene>
    <name evidence="2" type="ORF">C7446_2604</name>
</gene>